<gene>
    <name evidence="2" type="ORF">PENSUB_9990</name>
</gene>
<sequence length="246" mass="26128">MKVDPERVIAAIIAANPKLKLDYGAIARMYGEGAKYNTMEHKFRGWRKLAEALRATDGDGSPQVQAQNAPRAPRTPTTGGRNSGTPSKSKTTKGPKAAKNAEAANTSDAAGQSVEENSATIIDISGENTNPIKPEIKIENEKTRSLLGIKSYALDDSDADDDDVQVLDGHAAKRMKVELDLNISPAKLPSFKAEQGTRIDSQSNSYVLAPPTTPVTPKDTHENVLASLSTLVRGAGASDAVFSDEA</sequence>
<dbReference type="AlphaFoldDB" id="A0A1Q5TBU3"/>
<proteinExistence type="predicted"/>
<dbReference type="EMBL" id="MNBE01000688">
    <property type="protein sequence ID" value="OKO97699.1"/>
    <property type="molecule type" value="Genomic_DNA"/>
</dbReference>
<keyword evidence="3" id="KW-1185">Reference proteome</keyword>
<feature type="compositionally biased region" description="Low complexity" evidence="1">
    <location>
        <begin position="83"/>
        <end position="98"/>
    </location>
</feature>
<accession>A0A1Q5TBU3</accession>
<feature type="region of interest" description="Disordered" evidence="1">
    <location>
        <begin position="55"/>
        <end position="114"/>
    </location>
</feature>
<dbReference type="Proteomes" id="UP000186955">
    <property type="component" value="Unassembled WGS sequence"/>
</dbReference>
<protein>
    <submittedName>
        <fullName evidence="2">Uncharacterized protein</fullName>
    </submittedName>
</protein>
<dbReference type="STRING" id="1316194.A0A1Q5TBU3"/>
<evidence type="ECO:0000256" key="1">
    <source>
        <dbReference type="SAM" id="MobiDB-lite"/>
    </source>
</evidence>
<evidence type="ECO:0000313" key="2">
    <source>
        <dbReference type="EMBL" id="OKO97699.1"/>
    </source>
</evidence>
<name>A0A1Q5TBU3_9EURO</name>
<organism evidence="2 3">
    <name type="scientific">Penicillium subrubescens</name>
    <dbReference type="NCBI Taxonomy" id="1316194"/>
    <lineage>
        <taxon>Eukaryota</taxon>
        <taxon>Fungi</taxon>
        <taxon>Dikarya</taxon>
        <taxon>Ascomycota</taxon>
        <taxon>Pezizomycotina</taxon>
        <taxon>Eurotiomycetes</taxon>
        <taxon>Eurotiomycetidae</taxon>
        <taxon>Eurotiales</taxon>
        <taxon>Aspergillaceae</taxon>
        <taxon>Penicillium</taxon>
    </lineage>
</organism>
<comment type="caution">
    <text evidence="2">The sequence shown here is derived from an EMBL/GenBank/DDBJ whole genome shotgun (WGS) entry which is preliminary data.</text>
</comment>
<feature type="compositionally biased region" description="Polar residues" evidence="1">
    <location>
        <begin position="103"/>
        <end position="114"/>
    </location>
</feature>
<dbReference type="OrthoDB" id="4828117at2759"/>
<evidence type="ECO:0000313" key="3">
    <source>
        <dbReference type="Proteomes" id="UP000186955"/>
    </source>
</evidence>
<reference evidence="2 3" key="1">
    <citation type="submission" date="2016-10" db="EMBL/GenBank/DDBJ databases">
        <title>Genome sequence of the ascomycete fungus Penicillium subrubescens.</title>
        <authorList>
            <person name="De Vries R.P."/>
            <person name="Peng M."/>
            <person name="Dilokpimol A."/>
            <person name="Hilden K."/>
            <person name="Makela M.R."/>
            <person name="Grigoriev I."/>
            <person name="Riley R."/>
            <person name="Granchi Z."/>
        </authorList>
    </citation>
    <scope>NUCLEOTIDE SEQUENCE [LARGE SCALE GENOMIC DNA]</scope>
    <source>
        <strain evidence="2 3">CBS 132785</strain>
    </source>
</reference>